<keyword evidence="1" id="KW-1133">Transmembrane helix</keyword>
<reference evidence="3" key="1">
    <citation type="submission" date="2022-10" db="EMBL/GenBank/DDBJ databases">
        <title>The complete genomes of actinobacterial strains from the NBC collection.</title>
        <authorList>
            <person name="Joergensen T.S."/>
            <person name="Alvarez Arevalo M."/>
            <person name="Sterndorff E.B."/>
            <person name="Faurdal D."/>
            <person name="Vuksanovic O."/>
            <person name="Mourched A.-S."/>
            <person name="Charusanti P."/>
            <person name="Shaw S."/>
            <person name="Blin K."/>
            <person name="Weber T."/>
        </authorList>
    </citation>
    <scope>NUCLEOTIDE SEQUENCE</scope>
    <source>
        <strain evidence="3">NBC_00093</strain>
    </source>
</reference>
<keyword evidence="1" id="KW-0472">Membrane</keyword>
<accession>A0AAU2A1R4</accession>
<dbReference type="InterPro" id="IPR005543">
    <property type="entry name" value="PASTA_dom"/>
</dbReference>
<dbReference type="CDD" id="cd06577">
    <property type="entry name" value="PASTA_pknB"/>
    <property type="match status" value="1"/>
</dbReference>
<dbReference type="AlphaFoldDB" id="A0AAU2A1R4"/>
<dbReference type="Pfam" id="PF03793">
    <property type="entry name" value="PASTA"/>
    <property type="match status" value="1"/>
</dbReference>
<keyword evidence="1" id="KW-0812">Transmembrane</keyword>
<feature type="domain" description="PASTA" evidence="2">
    <location>
        <begin position="102"/>
        <end position="165"/>
    </location>
</feature>
<sequence length="166" mass="16508">MTSSDPRVSGCVGSTGGTPFEEELVNAMNDFANSADAPAFDAAGIVRKSRRKRTTTAIAGFAAALLLAGGGTALATAGSGGSGGQQPADPVDANIVLEGGTGRTDFKGLSLESAKEQLAELGLKPGTVKETSCHNLGKPDTVIGVSPHSPTAVPIGATVNLLLCSD</sequence>
<evidence type="ECO:0000256" key="1">
    <source>
        <dbReference type="SAM" id="Phobius"/>
    </source>
</evidence>
<dbReference type="EMBL" id="CP108222">
    <property type="protein sequence ID" value="WTT17495.1"/>
    <property type="molecule type" value="Genomic_DNA"/>
</dbReference>
<dbReference type="PROSITE" id="PS51178">
    <property type="entry name" value="PASTA"/>
    <property type="match status" value="1"/>
</dbReference>
<dbReference type="Gene3D" id="3.30.10.20">
    <property type="match status" value="1"/>
</dbReference>
<feature type="transmembrane region" description="Helical" evidence="1">
    <location>
        <begin position="57"/>
        <end position="77"/>
    </location>
</feature>
<protein>
    <submittedName>
        <fullName evidence="3">PASTA domain-containing protein</fullName>
    </submittedName>
</protein>
<gene>
    <name evidence="3" type="ORF">OHA22_19085</name>
</gene>
<evidence type="ECO:0000259" key="2">
    <source>
        <dbReference type="PROSITE" id="PS51178"/>
    </source>
</evidence>
<proteinExistence type="predicted"/>
<name>A0AAU2A1R4_9ACTN</name>
<evidence type="ECO:0000313" key="3">
    <source>
        <dbReference type="EMBL" id="WTT17495.1"/>
    </source>
</evidence>
<organism evidence="3">
    <name type="scientific">Streptomyces sp. NBC_00093</name>
    <dbReference type="NCBI Taxonomy" id="2975649"/>
    <lineage>
        <taxon>Bacteria</taxon>
        <taxon>Bacillati</taxon>
        <taxon>Actinomycetota</taxon>
        <taxon>Actinomycetes</taxon>
        <taxon>Kitasatosporales</taxon>
        <taxon>Streptomycetaceae</taxon>
        <taxon>Streptomyces</taxon>
    </lineage>
</organism>